<dbReference type="Pfam" id="PF25145">
    <property type="entry name" value="NfeD1b_N"/>
    <property type="match status" value="1"/>
</dbReference>
<protein>
    <submittedName>
        <fullName evidence="10">Uncharacterized protein</fullName>
    </submittedName>
</protein>
<evidence type="ECO:0000256" key="4">
    <source>
        <dbReference type="ARBA" id="ARBA00023136"/>
    </source>
</evidence>
<feature type="transmembrane region" description="Helical" evidence="5">
    <location>
        <begin position="384"/>
        <end position="404"/>
    </location>
</feature>
<dbReference type="InterPro" id="IPR056739">
    <property type="entry name" value="NfeD_membrane"/>
</dbReference>
<dbReference type="InterPro" id="IPR002810">
    <property type="entry name" value="NfeD-like_C"/>
</dbReference>
<evidence type="ECO:0000256" key="6">
    <source>
        <dbReference type="SAM" id="SignalP"/>
    </source>
</evidence>
<keyword evidence="6" id="KW-0732">Signal</keyword>
<dbReference type="AlphaFoldDB" id="A0A518C0U6"/>
<dbReference type="Gene3D" id="3.90.226.10">
    <property type="entry name" value="2-enoyl-CoA Hydratase, Chain A, domain 1"/>
    <property type="match status" value="1"/>
</dbReference>
<dbReference type="Proteomes" id="UP000320386">
    <property type="component" value="Chromosome"/>
</dbReference>
<dbReference type="Pfam" id="PF24961">
    <property type="entry name" value="NfeD_membrane"/>
    <property type="match status" value="1"/>
</dbReference>
<name>A0A518C0U6_9BACT</name>
<dbReference type="PANTHER" id="PTHR33507:SF3">
    <property type="entry name" value="INNER MEMBRANE PROTEIN YBBJ"/>
    <property type="match status" value="1"/>
</dbReference>
<evidence type="ECO:0000256" key="2">
    <source>
        <dbReference type="ARBA" id="ARBA00022692"/>
    </source>
</evidence>
<evidence type="ECO:0000256" key="5">
    <source>
        <dbReference type="SAM" id="Phobius"/>
    </source>
</evidence>
<evidence type="ECO:0000256" key="3">
    <source>
        <dbReference type="ARBA" id="ARBA00022989"/>
    </source>
</evidence>
<dbReference type="SUPFAM" id="SSF52096">
    <property type="entry name" value="ClpP/crotonase"/>
    <property type="match status" value="1"/>
</dbReference>
<dbReference type="Pfam" id="PF01957">
    <property type="entry name" value="NfeD"/>
    <property type="match status" value="1"/>
</dbReference>
<dbReference type="InterPro" id="IPR052165">
    <property type="entry name" value="Membrane_assoc_protease"/>
</dbReference>
<dbReference type="Gene3D" id="2.40.50.140">
    <property type="entry name" value="Nucleic acid-binding proteins"/>
    <property type="match status" value="1"/>
</dbReference>
<feature type="chain" id="PRO_5021750575" evidence="6">
    <location>
        <begin position="25"/>
        <end position="568"/>
    </location>
</feature>
<feature type="transmembrane region" description="Helical" evidence="5">
    <location>
        <begin position="358"/>
        <end position="378"/>
    </location>
</feature>
<dbReference type="InterPro" id="IPR029045">
    <property type="entry name" value="ClpP/crotonase-like_dom_sf"/>
</dbReference>
<dbReference type="InterPro" id="IPR056738">
    <property type="entry name" value="NfeD1b_N"/>
</dbReference>
<dbReference type="EMBL" id="CP036280">
    <property type="protein sequence ID" value="QDU72851.1"/>
    <property type="molecule type" value="Genomic_DNA"/>
</dbReference>
<feature type="domain" description="NfeD integral membrane" evidence="8">
    <location>
        <begin position="336"/>
        <end position="466"/>
    </location>
</feature>
<sequence precursor="true">MKPQHRIPALLVLLLASLVAPLVAQTTAPINTQTATPARQPAAPLPSMIPPGGQLALLKIEGVITGALEELINRRIERALNQGAGIIVFDFDTPGGELAAALRISRNIKGVPVPTVAWINPEAYSAGILLASACDELVMATSASTGDAAPISLLSSNLGSTERAKALSPLLAEFRDNATRNGYDYAPFHAMCVLGVEVYLIENPETGQQRLVNQVDYRLMVHGSPSLARQVSQGLSSLTDTSGGVGNPSQEIATASDFGKWRPVDVLPSGDRAPDGRIHDGKSLLTVKDIRARDIRISRATIDTTAELETYLGAAGSFVVNNSWAERAALFMSQWWVRAILLVIFFTGFLIELSAPGLSLPGAVAVCALVGLFGSPIILGLASAWHIVLFLIGFALLVTDLLFLIGFGFLGAAGLAIMAFALIVSVLPSGASPLGFSDPAYWNQLASAFATIIVGAGATIITAAILSRYFNQIPLFSKLVLATPQPVGPVEDLHIAGEEVLGSGHLECGQRGVVASAGMRPSGEIEIDGQRIDAVTDGEFLAHGTPVRIVDIQGNRIVVERDDQPPTA</sequence>
<evidence type="ECO:0000259" key="7">
    <source>
        <dbReference type="Pfam" id="PF01957"/>
    </source>
</evidence>
<evidence type="ECO:0000256" key="1">
    <source>
        <dbReference type="ARBA" id="ARBA00004141"/>
    </source>
</evidence>
<accession>A0A518C0U6</accession>
<feature type="transmembrane region" description="Helical" evidence="5">
    <location>
        <begin position="448"/>
        <end position="470"/>
    </location>
</feature>
<dbReference type="OrthoDB" id="284354at2"/>
<evidence type="ECO:0000259" key="8">
    <source>
        <dbReference type="Pfam" id="PF24961"/>
    </source>
</evidence>
<keyword evidence="2 5" id="KW-0812">Transmembrane</keyword>
<evidence type="ECO:0000313" key="11">
    <source>
        <dbReference type="Proteomes" id="UP000320386"/>
    </source>
</evidence>
<dbReference type="InterPro" id="IPR012340">
    <property type="entry name" value="NA-bd_OB-fold"/>
</dbReference>
<dbReference type="PANTHER" id="PTHR33507">
    <property type="entry name" value="INNER MEMBRANE PROTEIN YBBJ"/>
    <property type="match status" value="1"/>
</dbReference>
<reference evidence="10 11" key="1">
    <citation type="submission" date="2019-02" db="EMBL/GenBank/DDBJ databases">
        <title>Deep-cultivation of Planctomycetes and their phenomic and genomic characterization uncovers novel biology.</title>
        <authorList>
            <person name="Wiegand S."/>
            <person name="Jogler M."/>
            <person name="Boedeker C."/>
            <person name="Pinto D."/>
            <person name="Vollmers J."/>
            <person name="Rivas-Marin E."/>
            <person name="Kohn T."/>
            <person name="Peeters S.H."/>
            <person name="Heuer A."/>
            <person name="Rast P."/>
            <person name="Oberbeckmann S."/>
            <person name="Bunk B."/>
            <person name="Jeske O."/>
            <person name="Meyerdierks A."/>
            <person name="Storesund J.E."/>
            <person name="Kallscheuer N."/>
            <person name="Luecker S."/>
            <person name="Lage O.M."/>
            <person name="Pohl T."/>
            <person name="Merkel B.J."/>
            <person name="Hornburger P."/>
            <person name="Mueller R.-W."/>
            <person name="Bruemmer F."/>
            <person name="Labrenz M."/>
            <person name="Spormann A.M."/>
            <person name="Op den Camp H."/>
            <person name="Overmann J."/>
            <person name="Amann R."/>
            <person name="Jetten M.S.M."/>
            <person name="Mascher T."/>
            <person name="Medema M.H."/>
            <person name="Devos D.P."/>
            <person name="Kaster A.-K."/>
            <person name="Ovreas L."/>
            <person name="Rohde M."/>
            <person name="Galperin M.Y."/>
            <person name="Jogler C."/>
        </authorList>
    </citation>
    <scope>NUCLEOTIDE SEQUENCE [LARGE SCALE GENOMIC DNA]</scope>
    <source>
        <strain evidence="10 11">Pan265</strain>
    </source>
</reference>
<feature type="domain" description="NfeD-like C-terminal" evidence="7">
    <location>
        <begin position="509"/>
        <end position="561"/>
    </location>
</feature>
<feature type="signal peptide" evidence="6">
    <location>
        <begin position="1"/>
        <end position="24"/>
    </location>
</feature>
<dbReference type="CDD" id="cd07021">
    <property type="entry name" value="Clp_protease_NfeD_like"/>
    <property type="match status" value="1"/>
</dbReference>
<evidence type="ECO:0000313" key="10">
    <source>
        <dbReference type="EMBL" id="QDU72851.1"/>
    </source>
</evidence>
<keyword evidence="3 5" id="KW-1133">Transmembrane helix</keyword>
<dbReference type="KEGG" id="mcad:Pan265_27270"/>
<organism evidence="10 11">
    <name type="scientific">Mucisphaera calidilacus</name>
    <dbReference type="NCBI Taxonomy" id="2527982"/>
    <lineage>
        <taxon>Bacteria</taxon>
        <taxon>Pseudomonadati</taxon>
        <taxon>Planctomycetota</taxon>
        <taxon>Phycisphaerae</taxon>
        <taxon>Phycisphaerales</taxon>
        <taxon>Phycisphaeraceae</taxon>
        <taxon>Mucisphaera</taxon>
    </lineage>
</organism>
<keyword evidence="4 5" id="KW-0472">Membrane</keyword>
<feature type="transmembrane region" description="Helical" evidence="5">
    <location>
        <begin position="409"/>
        <end position="428"/>
    </location>
</feature>
<feature type="domain" description="NfeD1b N-terminal" evidence="9">
    <location>
        <begin position="60"/>
        <end position="196"/>
    </location>
</feature>
<keyword evidence="11" id="KW-1185">Reference proteome</keyword>
<evidence type="ECO:0000259" key="9">
    <source>
        <dbReference type="Pfam" id="PF25145"/>
    </source>
</evidence>
<gene>
    <name evidence="10" type="ORF">Pan265_27270</name>
</gene>
<feature type="transmembrane region" description="Helical" evidence="5">
    <location>
        <begin position="335"/>
        <end position="351"/>
    </location>
</feature>
<dbReference type="RefSeq" id="WP_145447004.1">
    <property type="nucleotide sequence ID" value="NZ_CP036280.1"/>
</dbReference>
<comment type="subcellular location">
    <subcellularLocation>
        <location evidence="1">Membrane</location>
        <topology evidence="1">Multi-pass membrane protein</topology>
    </subcellularLocation>
</comment>
<dbReference type="GO" id="GO:0005886">
    <property type="term" value="C:plasma membrane"/>
    <property type="evidence" value="ECO:0007669"/>
    <property type="project" value="TreeGrafter"/>
</dbReference>
<proteinExistence type="predicted"/>